<organism evidence="3">
    <name type="scientific">uncultured Acidimicrobiales bacterium</name>
    <dbReference type="NCBI Taxonomy" id="310071"/>
    <lineage>
        <taxon>Bacteria</taxon>
        <taxon>Bacillati</taxon>
        <taxon>Actinomycetota</taxon>
        <taxon>Acidimicrobiia</taxon>
        <taxon>Acidimicrobiales</taxon>
        <taxon>environmental samples</taxon>
    </lineage>
</organism>
<evidence type="ECO:0000256" key="2">
    <source>
        <dbReference type="ARBA" id="ARBA00022679"/>
    </source>
</evidence>
<dbReference type="PANTHER" id="PTHR12049:SF7">
    <property type="entry name" value="PROTEIN ARGININE METHYLTRANSFERASE NDUFAF7, MITOCHONDRIAL"/>
    <property type="match status" value="1"/>
</dbReference>
<dbReference type="InterPro" id="IPR038375">
    <property type="entry name" value="NDUFAF7_sf"/>
</dbReference>
<sequence length="344" mass="36656">MISSVLAELIAERARREGPLGFADVVETALYHPRLGFYEAGGAAGRGGDFLTSPEVGQLFGAVLARALDSWWVEMGQPSPFTVVEAGAGRGVLAKAVLAAAPACRPALRYVAVERSSALRAQLPEGVEPAVVMPEQPFVGVVLANELLDNLPFGLLERRAGGWAEVRVTEALLETLVPVDDGAESRLAPDAPVGGRIPTQRAACAWVDHARGLVQAGRVVVLDYADTTPSMARRPWTEWVRTYRGHSRGRPPLADLGGQDVTCEVAVDQLPVPSADHSQTEFLRAHGIDELAAEAGQAWQERAHIGDLQALMARSRANEAVALTDPTGLGAFRVLEWVACGQGR</sequence>
<dbReference type="GO" id="GO:0035243">
    <property type="term" value="F:protein-arginine omega-N symmetric methyltransferase activity"/>
    <property type="evidence" value="ECO:0007669"/>
    <property type="project" value="TreeGrafter"/>
</dbReference>
<dbReference type="PANTHER" id="PTHR12049">
    <property type="entry name" value="PROTEIN ARGININE METHYLTRANSFERASE NDUFAF7, MITOCHONDRIAL"/>
    <property type="match status" value="1"/>
</dbReference>
<dbReference type="InterPro" id="IPR029063">
    <property type="entry name" value="SAM-dependent_MTases_sf"/>
</dbReference>
<accession>A0A6J4JI68</accession>
<evidence type="ECO:0000256" key="1">
    <source>
        <dbReference type="ARBA" id="ARBA00022603"/>
    </source>
</evidence>
<dbReference type="SUPFAM" id="SSF53335">
    <property type="entry name" value="S-adenosyl-L-methionine-dependent methyltransferases"/>
    <property type="match status" value="1"/>
</dbReference>
<reference evidence="3" key="1">
    <citation type="submission" date="2020-02" db="EMBL/GenBank/DDBJ databases">
        <authorList>
            <person name="Meier V. D."/>
        </authorList>
    </citation>
    <scope>NUCLEOTIDE SEQUENCE</scope>
    <source>
        <strain evidence="3">AVDCRST_MAG10</strain>
    </source>
</reference>
<keyword evidence="2" id="KW-0808">Transferase</keyword>
<protein>
    <recommendedName>
        <fullName evidence="4">SAM-dependent methyltransferase, MidA</fullName>
    </recommendedName>
</protein>
<name>A0A6J4JI68_9ACTN</name>
<dbReference type="EMBL" id="CADCTB010000227">
    <property type="protein sequence ID" value="CAA9279744.1"/>
    <property type="molecule type" value="Genomic_DNA"/>
</dbReference>
<dbReference type="GO" id="GO:0032259">
    <property type="term" value="P:methylation"/>
    <property type="evidence" value="ECO:0007669"/>
    <property type="project" value="UniProtKB-KW"/>
</dbReference>
<evidence type="ECO:0000313" key="3">
    <source>
        <dbReference type="EMBL" id="CAA9279744.1"/>
    </source>
</evidence>
<evidence type="ECO:0008006" key="4">
    <source>
        <dbReference type="Google" id="ProtNLM"/>
    </source>
</evidence>
<proteinExistence type="predicted"/>
<dbReference type="Pfam" id="PF02636">
    <property type="entry name" value="Methyltransf_28"/>
    <property type="match status" value="1"/>
</dbReference>
<gene>
    <name evidence="3" type="ORF">AVDCRST_MAG10-3836</name>
</gene>
<dbReference type="InterPro" id="IPR003788">
    <property type="entry name" value="NDUFAF7"/>
</dbReference>
<dbReference type="AlphaFoldDB" id="A0A6J4JI68"/>
<keyword evidence="1" id="KW-0489">Methyltransferase</keyword>
<dbReference type="Gene3D" id="3.40.50.12710">
    <property type="match status" value="1"/>
</dbReference>